<evidence type="ECO:0000256" key="5">
    <source>
        <dbReference type="ARBA" id="ARBA00022605"/>
    </source>
</evidence>
<evidence type="ECO:0000256" key="6">
    <source>
        <dbReference type="ARBA" id="ARBA00022679"/>
    </source>
</evidence>
<dbReference type="InterPro" id="IPR001216">
    <property type="entry name" value="P-phosphate_BS"/>
</dbReference>
<name>A0ABT1RNB4_9FIRM</name>
<evidence type="ECO:0000256" key="8">
    <source>
        <dbReference type="ARBA" id="ARBA00023192"/>
    </source>
</evidence>
<evidence type="ECO:0000256" key="3">
    <source>
        <dbReference type="ARBA" id="ARBA00007103"/>
    </source>
</evidence>
<feature type="domain" description="Tryptophan synthase beta chain-like PALP" evidence="11">
    <location>
        <begin position="7"/>
        <end position="296"/>
    </location>
</feature>
<protein>
    <recommendedName>
        <fullName evidence="4 10">Cysteine synthase</fullName>
        <ecNumber evidence="4 10">2.5.1.47</ecNumber>
    </recommendedName>
</protein>
<dbReference type="CDD" id="cd01561">
    <property type="entry name" value="CBS_like"/>
    <property type="match status" value="1"/>
</dbReference>
<evidence type="ECO:0000256" key="7">
    <source>
        <dbReference type="ARBA" id="ARBA00022898"/>
    </source>
</evidence>
<comment type="catalytic activity">
    <reaction evidence="9 10">
        <text>O-acetyl-L-serine + hydrogen sulfide = L-cysteine + acetate</text>
        <dbReference type="Rhea" id="RHEA:14829"/>
        <dbReference type="ChEBI" id="CHEBI:29919"/>
        <dbReference type="ChEBI" id="CHEBI:30089"/>
        <dbReference type="ChEBI" id="CHEBI:35235"/>
        <dbReference type="ChEBI" id="CHEBI:58340"/>
        <dbReference type="EC" id="2.5.1.47"/>
    </reaction>
</comment>
<dbReference type="InterPro" id="IPR050214">
    <property type="entry name" value="Cys_Synth/Cystath_Beta-Synth"/>
</dbReference>
<comment type="similarity">
    <text evidence="3 10">Belongs to the cysteine synthase/cystathionine beta-synthase family.</text>
</comment>
<sequence length="306" mass="32391">MEIKNNITELIGKTPLLRLNRCEEKAGASCALIAKLEYFNPGGSAKDRVGYNMIAEAEKDGRLTPGGTIIEPTSGNTGVGIAMVAAARGYQAIMTMPESMSVERRNLLKAYGARLVLTDAAAGMQGAVEKAEELAKEIPGSIIAGQFVNPANWQIHYRTTGPEIWNDTDGKVDVFVATVGTGGTITGTGKYLKEQNPQVKVVAVEPAASPLLSQGKAGPHKIQGIGANFVPEVLDTSIYDEIITVTDEDAFETMKDLALTEGLFVGISSGAALKAGLVLAQRPENAGKNIVILLPDTGERYLSLFV</sequence>
<keyword evidence="7 10" id="KW-0663">Pyridoxal phosphate</keyword>
<evidence type="ECO:0000256" key="4">
    <source>
        <dbReference type="ARBA" id="ARBA00012681"/>
    </source>
</evidence>
<dbReference type="InterPro" id="IPR005859">
    <property type="entry name" value="CysK"/>
</dbReference>
<dbReference type="NCBIfam" id="TIGR01139">
    <property type="entry name" value="cysK"/>
    <property type="match status" value="1"/>
</dbReference>
<dbReference type="Proteomes" id="UP001524502">
    <property type="component" value="Unassembled WGS sequence"/>
</dbReference>
<dbReference type="EC" id="2.5.1.47" evidence="4 10"/>
<accession>A0ABT1RNB4</accession>
<keyword evidence="8 10" id="KW-0198">Cysteine biosynthesis</keyword>
<dbReference type="SUPFAM" id="SSF53686">
    <property type="entry name" value="Tryptophan synthase beta subunit-like PLP-dependent enzymes"/>
    <property type="match status" value="1"/>
</dbReference>
<keyword evidence="6 10" id="KW-0808">Transferase</keyword>
<dbReference type="PROSITE" id="PS00901">
    <property type="entry name" value="CYS_SYNTHASE"/>
    <property type="match status" value="1"/>
</dbReference>
<evidence type="ECO:0000256" key="10">
    <source>
        <dbReference type="RuleBase" id="RU003985"/>
    </source>
</evidence>
<evidence type="ECO:0000313" key="13">
    <source>
        <dbReference type="Proteomes" id="UP001524502"/>
    </source>
</evidence>
<comment type="caution">
    <text evidence="12">The sequence shown here is derived from an EMBL/GenBank/DDBJ whole genome shotgun (WGS) entry which is preliminary data.</text>
</comment>
<evidence type="ECO:0000256" key="1">
    <source>
        <dbReference type="ARBA" id="ARBA00001933"/>
    </source>
</evidence>
<evidence type="ECO:0000256" key="2">
    <source>
        <dbReference type="ARBA" id="ARBA00004962"/>
    </source>
</evidence>
<evidence type="ECO:0000256" key="9">
    <source>
        <dbReference type="ARBA" id="ARBA00047931"/>
    </source>
</evidence>
<keyword evidence="13" id="KW-1185">Reference proteome</keyword>
<dbReference type="Pfam" id="PF00291">
    <property type="entry name" value="PALP"/>
    <property type="match status" value="1"/>
</dbReference>
<evidence type="ECO:0000259" key="11">
    <source>
        <dbReference type="Pfam" id="PF00291"/>
    </source>
</evidence>
<dbReference type="InterPro" id="IPR001926">
    <property type="entry name" value="TrpB-like_PALP"/>
</dbReference>
<dbReference type="RefSeq" id="WP_256131866.1">
    <property type="nucleotide sequence ID" value="NZ_JANFXK010000007.1"/>
</dbReference>
<dbReference type="InterPro" id="IPR036052">
    <property type="entry name" value="TrpB-like_PALP_sf"/>
</dbReference>
<reference evidence="12 13" key="1">
    <citation type="submission" date="2022-06" db="EMBL/GenBank/DDBJ databases">
        <title>Isolation of gut microbiota from human fecal samples.</title>
        <authorList>
            <person name="Pamer E.G."/>
            <person name="Barat B."/>
            <person name="Waligurski E."/>
            <person name="Medina S."/>
            <person name="Paddock L."/>
            <person name="Mostad J."/>
        </authorList>
    </citation>
    <scope>NUCLEOTIDE SEQUENCE [LARGE SCALE GENOMIC DNA]</scope>
    <source>
        <strain evidence="12 13">SL.3.17</strain>
    </source>
</reference>
<dbReference type="NCBIfam" id="TIGR01136">
    <property type="entry name" value="cysKM"/>
    <property type="match status" value="1"/>
</dbReference>
<dbReference type="GO" id="GO:0004124">
    <property type="term" value="F:cysteine synthase activity"/>
    <property type="evidence" value="ECO:0007669"/>
    <property type="project" value="UniProtKB-EC"/>
</dbReference>
<evidence type="ECO:0000313" key="12">
    <source>
        <dbReference type="EMBL" id="MCQ4636672.1"/>
    </source>
</evidence>
<comment type="cofactor">
    <cofactor evidence="1 10">
        <name>pyridoxal 5'-phosphate</name>
        <dbReference type="ChEBI" id="CHEBI:597326"/>
    </cofactor>
</comment>
<dbReference type="EMBL" id="JANFXK010000007">
    <property type="protein sequence ID" value="MCQ4636672.1"/>
    <property type="molecule type" value="Genomic_DNA"/>
</dbReference>
<keyword evidence="5 10" id="KW-0028">Amino-acid biosynthesis</keyword>
<gene>
    <name evidence="12" type="primary">cysK</name>
    <name evidence="12" type="ORF">NE619_08015</name>
</gene>
<organism evidence="12 13">
    <name type="scientific">Anaerovorax odorimutans</name>
    <dbReference type="NCBI Taxonomy" id="109327"/>
    <lineage>
        <taxon>Bacteria</taxon>
        <taxon>Bacillati</taxon>
        <taxon>Bacillota</taxon>
        <taxon>Clostridia</taxon>
        <taxon>Peptostreptococcales</taxon>
        <taxon>Anaerovoracaceae</taxon>
        <taxon>Anaerovorax</taxon>
    </lineage>
</organism>
<proteinExistence type="inferred from homology"/>
<dbReference type="Gene3D" id="3.40.50.1100">
    <property type="match status" value="2"/>
</dbReference>
<comment type="pathway">
    <text evidence="2">Amino-acid biosynthesis; L-cysteine biosynthesis; L-cysteine from L-serine: step 2/2.</text>
</comment>
<dbReference type="InterPro" id="IPR005856">
    <property type="entry name" value="Cys_synth"/>
</dbReference>
<dbReference type="PANTHER" id="PTHR10314">
    <property type="entry name" value="CYSTATHIONINE BETA-SYNTHASE"/>
    <property type="match status" value="1"/>
</dbReference>